<evidence type="ECO:0000313" key="2">
    <source>
        <dbReference type="Proteomes" id="UP000828941"/>
    </source>
</evidence>
<evidence type="ECO:0000313" key="1">
    <source>
        <dbReference type="EMBL" id="KAI4335897.1"/>
    </source>
</evidence>
<dbReference type="EMBL" id="CM039431">
    <property type="protein sequence ID" value="KAI4335897.1"/>
    <property type="molecule type" value="Genomic_DNA"/>
</dbReference>
<proteinExistence type="predicted"/>
<reference evidence="1 2" key="1">
    <citation type="journal article" date="2022" name="DNA Res.">
        <title>Chromosomal-level genome assembly of the orchid tree Bauhinia variegata (Leguminosae; Cercidoideae) supports the allotetraploid origin hypothesis of Bauhinia.</title>
        <authorList>
            <person name="Zhong Y."/>
            <person name="Chen Y."/>
            <person name="Zheng D."/>
            <person name="Pang J."/>
            <person name="Liu Y."/>
            <person name="Luo S."/>
            <person name="Meng S."/>
            <person name="Qian L."/>
            <person name="Wei D."/>
            <person name="Dai S."/>
            <person name="Zhou R."/>
        </authorList>
    </citation>
    <scope>NUCLEOTIDE SEQUENCE [LARGE SCALE GENOMIC DNA]</scope>
    <source>
        <strain evidence="1">BV-YZ2020</strain>
    </source>
</reference>
<comment type="caution">
    <text evidence="1">The sequence shown here is derived from an EMBL/GenBank/DDBJ whole genome shotgun (WGS) entry which is preliminary data.</text>
</comment>
<protein>
    <submittedName>
        <fullName evidence="1">Uncharacterized protein</fullName>
    </submittedName>
</protein>
<dbReference type="Proteomes" id="UP000828941">
    <property type="component" value="Chromosome 6"/>
</dbReference>
<gene>
    <name evidence="1" type="ORF">L6164_014494</name>
</gene>
<sequence length="486" mass="52493">MISLAPPSLDFKIVSPQMAMQEASPALAPSPQVVGNAFVEQYYHILHQSPNLVHRFYQDSSFLSRADGNGEMTTVTTLQAINEKILSLNYEDYTAEIKTADAQESYRKGVIVLVTGSLTGKDDVTRKFSQTFFLAPQDKGYYVLNDVFRFVEESDTSQLNPVPVNVINENAEAAPMPETEVVHAPEHHVADPATSAEGEHLNNSAEVVDPLDDKEEGSVIDEEVVEPATDLSQNNIIASGDSIPVVSDDAPKKSYASIVKVMKSNAASGPVYVPSKTIKVTPAKTVQQLPPNANSTPGPEAVSPSSDNVPGNSDIHEEAEGHSIYVRNLPFNATVEQLEEVFKKFGSIKPDGIQVRSSKGFCFGFVEFEELSSMQSALKASPITVGDRQAVIEEKRTTTRVSGSGRGRYPSGRSGFRNDSFRNRGKFGGGRGYGRNEFRSQGEHSGRPKGSAEQKGDSSQRVSQNGGGRYGRQGGANRSSIPSTSA</sequence>
<name>A0ACB9NIY8_BAUVA</name>
<organism evidence="1 2">
    <name type="scientific">Bauhinia variegata</name>
    <name type="common">Purple orchid tree</name>
    <name type="synonym">Phanera variegata</name>
    <dbReference type="NCBI Taxonomy" id="167791"/>
    <lineage>
        <taxon>Eukaryota</taxon>
        <taxon>Viridiplantae</taxon>
        <taxon>Streptophyta</taxon>
        <taxon>Embryophyta</taxon>
        <taxon>Tracheophyta</taxon>
        <taxon>Spermatophyta</taxon>
        <taxon>Magnoliopsida</taxon>
        <taxon>eudicotyledons</taxon>
        <taxon>Gunneridae</taxon>
        <taxon>Pentapetalae</taxon>
        <taxon>rosids</taxon>
        <taxon>fabids</taxon>
        <taxon>Fabales</taxon>
        <taxon>Fabaceae</taxon>
        <taxon>Cercidoideae</taxon>
        <taxon>Cercideae</taxon>
        <taxon>Bauhiniinae</taxon>
        <taxon>Bauhinia</taxon>
    </lineage>
</organism>
<keyword evidence="2" id="KW-1185">Reference proteome</keyword>
<accession>A0ACB9NIY8</accession>